<evidence type="ECO:0000256" key="4">
    <source>
        <dbReference type="ARBA" id="ARBA00022801"/>
    </source>
</evidence>
<dbReference type="PANTHER" id="PTHR10942">
    <property type="entry name" value="LEISHMANOLYSIN-LIKE PEPTIDASE"/>
    <property type="match status" value="1"/>
</dbReference>
<dbReference type="EMBL" id="DS113434">
    <property type="protein sequence ID" value="EAY06006.1"/>
    <property type="molecule type" value="Genomic_DNA"/>
</dbReference>
<dbReference type="Gene3D" id="3.10.170.20">
    <property type="match status" value="1"/>
</dbReference>
<proteinExistence type="inferred from homology"/>
<dbReference type="OrthoDB" id="527990at2759"/>
<dbReference type="VEuPathDB" id="TrichDB:TVAGG3_0754940"/>
<dbReference type="FunFam" id="3.10.170.20:FF:000003">
    <property type="entry name" value="GP63-like"/>
    <property type="match status" value="1"/>
</dbReference>
<feature type="binding site" evidence="7">
    <location>
        <position position="270"/>
    </location>
    <ligand>
        <name>Zn(2+)</name>
        <dbReference type="ChEBI" id="CHEBI:29105"/>
        <note>catalytic</note>
    </ligand>
</feature>
<name>A2EMT3_TRIV3</name>
<sequence length="359" mass="41338">MQRNGDLQRKVKYATDYPDFRPIKLKFNYDWLDPAGTDRYLCREAGVDLHWHPYVSGTCTEENLMTEEKKKNFIGTLENCRKFLEKNFQVRPLPRDTIYIDSDGVGMQRDPLPVQSVTGCDMHFIICGRAYNGLMAASAKSYQTDMERGERPIQGVIFLNTAVYPTMIEDEDTPSNHFYHLYLHEIFHALGCDSFFMNLFHPIDDYAPYRETKCSLIKGGKQFTFLVTPFCHKWAMKHYNVEYYYGDNNERCLSGVELEDAGDDGAIGSHPKLRAYIQDLMTSNSLSQAKNWVKFTDLTMAILLDTGNYKINYTAAQPLLWGNKDSIDGVTYLTGFPIESPQISFPKYYLMTGEQNEKS</sequence>
<dbReference type="GO" id="GO:0005737">
    <property type="term" value="C:cytoplasm"/>
    <property type="evidence" value="ECO:0000318"/>
    <property type="project" value="GO_Central"/>
</dbReference>
<dbReference type="FunFam" id="3.90.132.10:FF:000004">
    <property type="entry name" value="GP63-like"/>
    <property type="match status" value="1"/>
</dbReference>
<gene>
    <name evidence="8" type="ORF">TVAG_053300</name>
</gene>
<dbReference type="GO" id="GO:0016020">
    <property type="term" value="C:membrane"/>
    <property type="evidence" value="ECO:0007669"/>
    <property type="project" value="InterPro"/>
</dbReference>
<dbReference type="AlphaFoldDB" id="A2EMT3"/>
<evidence type="ECO:0000256" key="6">
    <source>
        <dbReference type="ARBA" id="ARBA00023049"/>
    </source>
</evidence>
<keyword evidence="5 7" id="KW-0862">Zinc</keyword>
<comment type="cofactor">
    <cofactor evidence="7">
        <name>Zn(2+)</name>
        <dbReference type="ChEBI" id="CHEBI:29105"/>
    </cofactor>
    <text evidence="7">Binds 1 zinc ion per subunit.</text>
</comment>
<dbReference type="Proteomes" id="UP000001542">
    <property type="component" value="Unassembled WGS sequence"/>
</dbReference>
<comment type="similarity">
    <text evidence="1">Belongs to the peptidase M8 family.</text>
</comment>
<dbReference type="SMR" id="A2EMT3"/>
<keyword evidence="4" id="KW-0378">Hydrolase</keyword>
<dbReference type="Gene3D" id="3.90.132.10">
    <property type="entry name" value="Leishmanolysin , domain 2"/>
    <property type="match status" value="1"/>
</dbReference>
<dbReference type="VEuPathDB" id="TrichDB:TVAG_053300"/>
<evidence type="ECO:0000256" key="2">
    <source>
        <dbReference type="ARBA" id="ARBA00022670"/>
    </source>
</evidence>
<evidence type="ECO:0000256" key="5">
    <source>
        <dbReference type="ARBA" id="ARBA00022833"/>
    </source>
</evidence>
<organism evidence="8 9">
    <name type="scientific">Trichomonas vaginalis (strain ATCC PRA-98 / G3)</name>
    <dbReference type="NCBI Taxonomy" id="412133"/>
    <lineage>
        <taxon>Eukaryota</taxon>
        <taxon>Metamonada</taxon>
        <taxon>Parabasalia</taxon>
        <taxon>Trichomonadida</taxon>
        <taxon>Trichomonadidae</taxon>
        <taxon>Trichomonas</taxon>
    </lineage>
</organism>
<reference evidence="8" key="1">
    <citation type="submission" date="2006-10" db="EMBL/GenBank/DDBJ databases">
        <authorList>
            <person name="Amadeo P."/>
            <person name="Zhao Q."/>
            <person name="Wortman J."/>
            <person name="Fraser-Liggett C."/>
            <person name="Carlton J."/>
        </authorList>
    </citation>
    <scope>NUCLEOTIDE SEQUENCE</scope>
    <source>
        <strain evidence="8">G3</strain>
    </source>
</reference>
<dbReference type="GO" id="GO:0007155">
    <property type="term" value="P:cell adhesion"/>
    <property type="evidence" value="ECO:0007669"/>
    <property type="project" value="InterPro"/>
</dbReference>
<dbReference type="GO" id="GO:0008233">
    <property type="term" value="F:peptidase activity"/>
    <property type="evidence" value="ECO:0000318"/>
    <property type="project" value="GO_Central"/>
</dbReference>
<evidence type="ECO:0000256" key="3">
    <source>
        <dbReference type="ARBA" id="ARBA00022723"/>
    </source>
</evidence>
<dbReference type="RefSeq" id="XP_001318229.1">
    <property type="nucleotide sequence ID" value="XM_001318194.1"/>
</dbReference>
<dbReference type="GO" id="GO:0006508">
    <property type="term" value="P:proteolysis"/>
    <property type="evidence" value="ECO:0007669"/>
    <property type="project" value="UniProtKB-KW"/>
</dbReference>
<reference evidence="8" key="2">
    <citation type="journal article" date="2007" name="Science">
        <title>Draft genome sequence of the sexually transmitted pathogen Trichomonas vaginalis.</title>
        <authorList>
            <person name="Carlton J.M."/>
            <person name="Hirt R.P."/>
            <person name="Silva J.C."/>
            <person name="Delcher A.L."/>
            <person name="Schatz M."/>
            <person name="Zhao Q."/>
            <person name="Wortman J.R."/>
            <person name="Bidwell S.L."/>
            <person name="Alsmark U.C.M."/>
            <person name="Besteiro S."/>
            <person name="Sicheritz-Ponten T."/>
            <person name="Noel C.J."/>
            <person name="Dacks J.B."/>
            <person name="Foster P.G."/>
            <person name="Simillion C."/>
            <person name="Van de Peer Y."/>
            <person name="Miranda-Saavedra D."/>
            <person name="Barton G.J."/>
            <person name="Westrop G.D."/>
            <person name="Mueller S."/>
            <person name="Dessi D."/>
            <person name="Fiori P.L."/>
            <person name="Ren Q."/>
            <person name="Paulsen I."/>
            <person name="Zhang H."/>
            <person name="Bastida-Corcuera F.D."/>
            <person name="Simoes-Barbosa A."/>
            <person name="Brown M.T."/>
            <person name="Hayes R.D."/>
            <person name="Mukherjee M."/>
            <person name="Okumura C.Y."/>
            <person name="Schneider R."/>
            <person name="Smith A.J."/>
            <person name="Vanacova S."/>
            <person name="Villalvazo M."/>
            <person name="Haas B.J."/>
            <person name="Pertea M."/>
            <person name="Feldblyum T.V."/>
            <person name="Utterback T.R."/>
            <person name="Shu C.L."/>
            <person name="Osoegawa K."/>
            <person name="de Jong P.J."/>
            <person name="Hrdy I."/>
            <person name="Horvathova L."/>
            <person name="Zubacova Z."/>
            <person name="Dolezal P."/>
            <person name="Malik S.B."/>
            <person name="Logsdon J.M. Jr."/>
            <person name="Henze K."/>
            <person name="Gupta A."/>
            <person name="Wang C.C."/>
            <person name="Dunne R.L."/>
            <person name="Upcroft J.A."/>
            <person name="Upcroft P."/>
            <person name="White O."/>
            <person name="Salzberg S.L."/>
            <person name="Tang P."/>
            <person name="Chiu C.-H."/>
            <person name="Lee Y.-S."/>
            <person name="Embley T.M."/>
            <person name="Coombs G.H."/>
            <person name="Mottram J.C."/>
            <person name="Tachezy J."/>
            <person name="Fraser-Liggett C.M."/>
            <person name="Johnson P.J."/>
        </authorList>
    </citation>
    <scope>NUCLEOTIDE SEQUENCE [LARGE SCALE GENOMIC DNA]</scope>
    <source>
        <strain evidence="8">G3</strain>
    </source>
</reference>
<accession>A2EMT3</accession>
<evidence type="ECO:0000313" key="9">
    <source>
        <dbReference type="Proteomes" id="UP000001542"/>
    </source>
</evidence>
<keyword evidence="2" id="KW-0645">Protease</keyword>
<protein>
    <submittedName>
        <fullName evidence="8">GP63-like</fullName>
    </submittedName>
</protein>
<dbReference type="SUPFAM" id="SSF55486">
    <property type="entry name" value="Metalloproteases ('zincins'), catalytic domain"/>
    <property type="match status" value="1"/>
</dbReference>
<dbReference type="Pfam" id="PF01457">
    <property type="entry name" value="Peptidase_M8"/>
    <property type="match status" value="1"/>
</dbReference>
<evidence type="ECO:0000256" key="7">
    <source>
        <dbReference type="PIRSR" id="PIRSR601577-2"/>
    </source>
</evidence>
<evidence type="ECO:0000313" key="8">
    <source>
        <dbReference type="EMBL" id="EAY06006.1"/>
    </source>
</evidence>
<keyword evidence="3 7" id="KW-0479">Metal-binding</keyword>
<dbReference type="GO" id="GO:0004222">
    <property type="term" value="F:metalloendopeptidase activity"/>
    <property type="evidence" value="ECO:0007669"/>
    <property type="project" value="InterPro"/>
</dbReference>
<keyword evidence="9" id="KW-1185">Reference proteome</keyword>
<dbReference type="GO" id="GO:0046872">
    <property type="term" value="F:metal ion binding"/>
    <property type="evidence" value="ECO:0007669"/>
    <property type="project" value="UniProtKB-KW"/>
</dbReference>
<evidence type="ECO:0000256" key="1">
    <source>
        <dbReference type="ARBA" id="ARBA00005860"/>
    </source>
</evidence>
<keyword evidence="6 7" id="KW-0482">Metalloprotease</keyword>
<dbReference type="InParanoid" id="A2EMT3"/>
<dbReference type="KEGG" id="tva:4763881"/>
<dbReference type="PANTHER" id="PTHR10942:SF0">
    <property type="entry name" value="LEISHMANOLYSIN-LIKE PEPTIDASE"/>
    <property type="match status" value="1"/>
</dbReference>
<dbReference type="InterPro" id="IPR001577">
    <property type="entry name" value="Peptidase_M8"/>
</dbReference>